<dbReference type="Proteomes" id="UP000232722">
    <property type="component" value="Unassembled WGS sequence"/>
</dbReference>
<accession>A0A2N0PS27</accession>
<protein>
    <submittedName>
        <fullName evidence="2">Uncharacterized protein</fullName>
    </submittedName>
</protein>
<dbReference type="AlphaFoldDB" id="A0A2N0PS27"/>
<proteinExistence type="predicted"/>
<evidence type="ECO:0000313" key="2">
    <source>
        <dbReference type="EMBL" id="PKC09595.1"/>
    </source>
</evidence>
<name>A0A2N0PS27_9GLOM</name>
<evidence type="ECO:0000256" key="1">
    <source>
        <dbReference type="SAM" id="SignalP"/>
    </source>
</evidence>
<feature type="chain" id="PRO_5014845324" evidence="1">
    <location>
        <begin position="22"/>
        <end position="94"/>
    </location>
</feature>
<organism evidence="2 3">
    <name type="scientific">Rhizophagus irregularis</name>
    <dbReference type="NCBI Taxonomy" id="588596"/>
    <lineage>
        <taxon>Eukaryota</taxon>
        <taxon>Fungi</taxon>
        <taxon>Fungi incertae sedis</taxon>
        <taxon>Mucoromycota</taxon>
        <taxon>Glomeromycotina</taxon>
        <taxon>Glomeromycetes</taxon>
        <taxon>Glomerales</taxon>
        <taxon>Glomeraceae</taxon>
        <taxon>Rhizophagus</taxon>
    </lineage>
</organism>
<comment type="caution">
    <text evidence="2">The sequence shown here is derived from an EMBL/GenBank/DDBJ whole genome shotgun (WGS) entry which is preliminary data.</text>
</comment>
<dbReference type="EMBL" id="LLXJ01000445">
    <property type="protein sequence ID" value="PKC09595.1"/>
    <property type="molecule type" value="Genomic_DNA"/>
</dbReference>
<gene>
    <name evidence="2" type="ORF">RhiirA5_415438</name>
</gene>
<reference evidence="2 3" key="2">
    <citation type="submission" date="2017-09" db="EMBL/GenBank/DDBJ databases">
        <title>Extensive intraspecific genome diversity in a model arbuscular mycorrhizal fungus.</title>
        <authorList>
            <person name="Chen E.C."/>
            <person name="Morin E."/>
            <person name="Beaudet D."/>
            <person name="Noel J."/>
            <person name="Ndikumana S."/>
            <person name="Charron P."/>
            <person name="St-Onge C."/>
            <person name="Giorgi J."/>
            <person name="Grigoriev I.V."/>
            <person name="Roux C."/>
            <person name="Martin F.M."/>
            <person name="Corradi N."/>
        </authorList>
    </citation>
    <scope>NUCLEOTIDE SEQUENCE [LARGE SCALE GENOMIC DNA]</scope>
    <source>
        <strain evidence="2 3">A5</strain>
    </source>
</reference>
<keyword evidence="1" id="KW-0732">Signal</keyword>
<feature type="signal peptide" evidence="1">
    <location>
        <begin position="1"/>
        <end position="21"/>
    </location>
</feature>
<sequence length="94" mass="10847">MPKLSVSVFLHVAVLLFLDNSDNNQLYINWYFSSNRNLILLKYLILVPLDNVNSYKDLYLSIILLLFVEISQFPLSSIYRVATSNGHSHGRTNK</sequence>
<evidence type="ECO:0000313" key="3">
    <source>
        <dbReference type="Proteomes" id="UP000232722"/>
    </source>
</evidence>
<reference evidence="2 3" key="1">
    <citation type="submission" date="2016-04" db="EMBL/GenBank/DDBJ databases">
        <title>Genome analyses suggest a sexual origin of heterokaryosis in a supposedly ancient asexual fungus.</title>
        <authorList>
            <person name="Ropars J."/>
            <person name="Sedzielewska K."/>
            <person name="Noel J."/>
            <person name="Charron P."/>
            <person name="Farinelli L."/>
            <person name="Marton T."/>
            <person name="Kruger M."/>
            <person name="Pelin A."/>
            <person name="Brachmann A."/>
            <person name="Corradi N."/>
        </authorList>
    </citation>
    <scope>NUCLEOTIDE SEQUENCE [LARGE SCALE GENOMIC DNA]</scope>
    <source>
        <strain evidence="2 3">A5</strain>
    </source>
</reference>